<keyword evidence="10 15" id="KW-1133">Transmembrane helix</keyword>
<reference evidence="17" key="1">
    <citation type="submission" date="2023-03" db="UniProtKB">
        <authorList>
            <consortium name="Ensembl"/>
        </authorList>
    </citation>
    <scope>IDENTIFICATION</scope>
</reference>
<name>A0A8C4MGH6_EQUAS</name>
<dbReference type="FunFam" id="3.10.100.10:FF:000024">
    <property type="entry name" value="C-type lectin domain family 4 member A"/>
    <property type="match status" value="1"/>
</dbReference>
<keyword evidence="6" id="KW-0430">Lectin</keyword>
<evidence type="ECO:0000256" key="2">
    <source>
        <dbReference type="ARBA" id="ARBA00022475"/>
    </source>
</evidence>
<feature type="transmembrane region" description="Helical" evidence="15">
    <location>
        <begin position="48"/>
        <end position="68"/>
    </location>
</feature>
<evidence type="ECO:0000256" key="15">
    <source>
        <dbReference type="SAM" id="Phobius"/>
    </source>
</evidence>
<dbReference type="PROSITE" id="PS00615">
    <property type="entry name" value="C_TYPE_LECTIN_1"/>
    <property type="match status" value="1"/>
</dbReference>
<keyword evidence="13" id="KW-1015">Disulfide bond</keyword>
<dbReference type="GO" id="GO:0046872">
    <property type="term" value="F:metal ion binding"/>
    <property type="evidence" value="ECO:0007669"/>
    <property type="project" value="UniProtKB-KW"/>
</dbReference>
<keyword evidence="8" id="KW-0391">Immunity</keyword>
<keyword evidence="9" id="KW-0735">Signal-anchor</keyword>
<evidence type="ECO:0000256" key="6">
    <source>
        <dbReference type="ARBA" id="ARBA00022734"/>
    </source>
</evidence>
<dbReference type="PROSITE" id="PS50041">
    <property type="entry name" value="C_TYPE_LECTIN_2"/>
    <property type="match status" value="1"/>
</dbReference>
<keyword evidence="7" id="KW-0106">Calcium</keyword>
<organism evidence="17">
    <name type="scientific">Equus asinus asinus</name>
    <dbReference type="NCBI Taxonomy" id="83772"/>
    <lineage>
        <taxon>Eukaryota</taxon>
        <taxon>Metazoa</taxon>
        <taxon>Chordata</taxon>
        <taxon>Craniata</taxon>
        <taxon>Vertebrata</taxon>
        <taxon>Euteleostomi</taxon>
        <taxon>Mammalia</taxon>
        <taxon>Eutheria</taxon>
        <taxon>Laurasiatheria</taxon>
        <taxon>Perissodactyla</taxon>
        <taxon>Equidae</taxon>
        <taxon>Equus</taxon>
    </lineage>
</organism>
<proteinExistence type="predicted"/>
<dbReference type="GO" id="GO:0005886">
    <property type="term" value="C:plasma membrane"/>
    <property type="evidence" value="ECO:0007669"/>
    <property type="project" value="UniProtKB-SubCell"/>
</dbReference>
<evidence type="ECO:0000256" key="10">
    <source>
        <dbReference type="ARBA" id="ARBA00022989"/>
    </source>
</evidence>
<evidence type="ECO:0000256" key="3">
    <source>
        <dbReference type="ARBA" id="ARBA00022588"/>
    </source>
</evidence>
<evidence type="ECO:0000256" key="1">
    <source>
        <dbReference type="ARBA" id="ARBA00004401"/>
    </source>
</evidence>
<dbReference type="InterPro" id="IPR018378">
    <property type="entry name" value="C-type_lectin_CS"/>
</dbReference>
<evidence type="ECO:0000256" key="8">
    <source>
        <dbReference type="ARBA" id="ARBA00022859"/>
    </source>
</evidence>
<evidence type="ECO:0000256" key="9">
    <source>
        <dbReference type="ARBA" id="ARBA00022968"/>
    </source>
</evidence>
<dbReference type="Gene3D" id="3.10.100.10">
    <property type="entry name" value="Mannose-Binding Protein A, subunit A"/>
    <property type="match status" value="1"/>
</dbReference>
<evidence type="ECO:0000256" key="14">
    <source>
        <dbReference type="ARBA" id="ARBA00023180"/>
    </source>
</evidence>
<keyword evidence="2" id="KW-1003">Cell membrane</keyword>
<keyword evidence="11" id="KW-1064">Adaptive immunity</keyword>
<evidence type="ECO:0000256" key="12">
    <source>
        <dbReference type="ARBA" id="ARBA00023136"/>
    </source>
</evidence>
<feature type="domain" description="C-type lectin" evidence="16">
    <location>
        <begin position="93"/>
        <end position="210"/>
    </location>
</feature>
<gene>
    <name evidence="17" type="primary">CLEC6A</name>
</gene>
<dbReference type="PANTHER" id="PTHR22803">
    <property type="entry name" value="MANNOSE, PHOSPHOLIPASE, LECTIN RECEPTOR RELATED"/>
    <property type="match status" value="1"/>
</dbReference>
<dbReference type="CDD" id="cd03590">
    <property type="entry name" value="CLECT_DC-SIGN_like"/>
    <property type="match status" value="1"/>
</dbReference>
<dbReference type="SMART" id="SM00034">
    <property type="entry name" value="CLECT"/>
    <property type="match status" value="1"/>
</dbReference>
<dbReference type="Pfam" id="PF00059">
    <property type="entry name" value="Lectin_C"/>
    <property type="match status" value="1"/>
</dbReference>
<dbReference type="Ensembl" id="ENSEAST00005025482.1">
    <property type="protein sequence ID" value="ENSEASP00005023484.1"/>
    <property type="gene ID" value="ENSEASG00005015985.1"/>
</dbReference>
<evidence type="ECO:0000313" key="17">
    <source>
        <dbReference type="Ensembl" id="ENSEASP00005023484.1"/>
    </source>
</evidence>
<dbReference type="InterPro" id="IPR016187">
    <property type="entry name" value="CTDL_fold"/>
</dbReference>
<keyword evidence="14" id="KW-0325">Glycoprotein</keyword>
<keyword evidence="4 15" id="KW-0812">Transmembrane</keyword>
<evidence type="ECO:0000259" key="16">
    <source>
        <dbReference type="PROSITE" id="PS50041"/>
    </source>
</evidence>
<accession>A0A8C4MGH6</accession>
<dbReference type="GO" id="GO:0030246">
    <property type="term" value="F:carbohydrate binding"/>
    <property type="evidence" value="ECO:0007669"/>
    <property type="project" value="UniProtKB-KW"/>
</dbReference>
<dbReference type="SUPFAM" id="SSF56436">
    <property type="entry name" value="C-type lectin-like"/>
    <property type="match status" value="1"/>
</dbReference>
<comment type="subcellular location">
    <subcellularLocation>
        <location evidence="1">Cell membrane</location>
        <topology evidence="1">Single-pass type II membrane protein</topology>
    </subcellularLocation>
</comment>
<evidence type="ECO:0000256" key="5">
    <source>
        <dbReference type="ARBA" id="ARBA00022723"/>
    </source>
</evidence>
<evidence type="ECO:0000256" key="13">
    <source>
        <dbReference type="ARBA" id="ARBA00023157"/>
    </source>
</evidence>
<evidence type="ECO:0000256" key="7">
    <source>
        <dbReference type="ARBA" id="ARBA00022837"/>
    </source>
</evidence>
<sequence length="216" mass="25102">MLSIVSYVCWPSVHLLGKMSVHVLCPFFDRVVILLLLSYMSSLHILEINLMSCLSILFMVCFALQKLFSLMVHNQFKKIKKVWGCCPSTWKPFGSSCYFVSTEQNFWTKSEQNCVGMGAHLVVINTEAEQNFIIQQLNESLSYFLGLSDPQGNGNWQWIDKTPYKENVRLWHQNEPNFSAEECASIVFWNQRGWGWNDVFCDSSRHSICEMKKIYL</sequence>
<dbReference type="InterPro" id="IPR016186">
    <property type="entry name" value="C-type_lectin-like/link_sf"/>
</dbReference>
<evidence type="ECO:0000256" key="11">
    <source>
        <dbReference type="ARBA" id="ARBA00023130"/>
    </source>
</evidence>
<dbReference type="InterPro" id="IPR050111">
    <property type="entry name" value="C-type_lectin/snaclec_domain"/>
</dbReference>
<dbReference type="GO" id="GO:0002250">
    <property type="term" value="P:adaptive immune response"/>
    <property type="evidence" value="ECO:0007669"/>
    <property type="project" value="UniProtKB-KW"/>
</dbReference>
<dbReference type="AlphaFoldDB" id="A0A8C4MGH6"/>
<dbReference type="InterPro" id="IPR033989">
    <property type="entry name" value="CD209-like_CTLD"/>
</dbReference>
<keyword evidence="3" id="KW-0399">Innate immunity</keyword>
<feature type="transmembrane region" description="Helical" evidence="15">
    <location>
        <begin position="21"/>
        <end position="42"/>
    </location>
</feature>
<protein>
    <submittedName>
        <fullName evidence="17">C-type lectin domain containing 6A</fullName>
    </submittedName>
</protein>
<evidence type="ECO:0000256" key="4">
    <source>
        <dbReference type="ARBA" id="ARBA00022692"/>
    </source>
</evidence>
<dbReference type="GO" id="GO:0045087">
    <property type="term" value="P:innate immune response"/>
    <property type="evidence" value="ECO:0007669"/>
    <property type="project" value="UniProtKB-KW"/>
</dbReference>
<keyword evidence="5" id="KW-0479">Metal-binding</keyword>
<keyword evidence="12 15" id="KW-0472">Membrane</keyword>
<dbReference type="InterPro" id="IPR001304">
    <property type="entry name" value="C-type_lectin-like"/>
</dbReference>